<protein>
    <submittedName>
        <fullName evidence="7">AMP-dependent synthetase</fullName>
    </submittedName>
</protein>
<reference evidence="7 8" key="1">
    <citation type="journal article" date="2015" name="Antonie Van Leeuwenhoek">
        <title>Bosea vaviloviae sp. nov., a new species of slow-growing rhizobia isolated from nodules of the relict species Vavilovia formosa (Stev.) Fed.</title>
        <authorList>
            <person name="Safronova V.I."/>
            <person name="Kuznetsova I.G."/>
            <person name="Sazanova A.L."/>
            <person name="Kimeklis A.K."/>
            <person name="Belimov A.A."/>
            <person name="Andronov E.E."/>
            <person name="Pinaev A.G."/>
            <person name="Chizhevskaya E.P."/>
            <person name="Pukhaev A.R."/>
            <person name="Popov K.P."/>
            <person name="Willems A."/>
            <person name="Tikhonovich I.A."/>
        </authorList>
    </citation>
    <scope>NUCLEOTIDE SEQUENCE [LARGE SCALE GENOMIC DNA]</scope>
    <source>
        <strain evidence="7 8">Vaf18</strain>
    </source>
</reference>
<dbReference type="InterPro" id="IPR042099">
    <property type="entry name" value="ANL_N_sf"/>
</dbReference>
<sequence>MQTQTLQTNEITISQLWDRRAASDPGHVYCRFGQESWTIGRLDAAINRLANALLATGLKQGDRVAVMLPSHPEHIIVIFALAKAGLLRIPVNTHLKGAALDFVFDRFEPHALIADAAYAEPLAPVLGRLPELPVFWRGGEGAQSLANLFERGSPLPPPVTVAADDIIAITPSSGTTGEPKGVLKTDRSLRAGPMGTLALTGASAGDVFLLWEPLHHGAGVAVLIAALMQPITLAMVEKFSASQFWEQVRRFEVTHIHYLGGVLPLLLKQPASPGDRDHKVRMAWGGGCPLDVWRAFEERFGVSLYEGYGLSEMTTFVTINPEGRLGSCGRPLPFYEVRLLDEAGAEVAVGEPGEIVVLPRDPGLAFKGYFRMEEAGAALVKDGWFSTGDLARRDEDGFLFYCGRKKDSVRRRGVNISAWEVERVVLTHDEIEECALIGVPSEMGDDDLKLFIRPAPGRALDPAGLVAWCEQRLPYFQIPRYIEGIDEFPKTPTQRIKKSELSRSVAGCFDREGAGSKLGR</sequence>
<dbReference type="InterPro" id="IPR020845">
    <property type="entry name" value="AMP-binding_CS"/>
</dbReference>
<keyword evidence="3" id="KW-0547">Nucleotide-binding</keyword>
<evidence type="ECO:0000313" key="7">
    <source>
        <dbReference type="EMBL" id="AOO81445.1"/>
    </source>
</evidence>
<evidence type="ECO:0000256" key="2">
    <source>
        <dbReference type="ARBA" id="ARBA00022598"/>
    </source>
</evidence>
<proteinExistence type="inferred from homology"/>
<name>A0A1D7U250_9HYPH</name>
<gene>
    <name evidence="7" type="ORF">BHK69_14160</name>
</gene>
<evidence type="ECO:0000256" key="1">
    <source>
        <dbReference type="ARBA" id="ARBA00006432"/>
    </source>
</evidence>
<comment type="similarity">
    <text evidence="1">Belongs to the ATP-dependent AMP-binding enzyme family.</text>
</comment>
<dbReference type="Pfam" id="PF00501">
    <property type="entry name" value="AMP-binding"/>
    <property type="match status" value="1"/>
</dbReference>
<keyword evidence="4" id="KW-0067">ATP-binding</keyword>
<dbReference type="GO" id="GO:0044539">
    <property type="term" value="P:long-chain fatty acid import into cell"/>
    <property type="evidence" value="ECO:0007669"/>
    <property type="project" value="TreeGrafter"/>
</dbReference>
<evidence type="ECO:0000313" key="8">
    <source>
        <dbReference type="Proteomes" id="UP000094969"/>
    </source>
</evidence>
<evidence type="ECO:0000256" key="3">
    <source>
        <dbReference type="ARBA" id="ARBA00022741"/>
    </source>
</evidence>
<organism evidence="7 8">
    <name type="scientific">Bosea vaviloviae</name>
    <dbReference type="NCBI Taxonomy" id="1526658"/>
    <lineage>
        <taxon>Bacteria</taxon>
        <taxon>Pseudomonadati</taxon>
        <taxon>Pseudomonadota</taxon>
        <taxon>Alphaproteobacteria</taxon>
        <taxon>Hyphomicrobiales</taxon>
        <taxon>Boseaceae</taxon>
        <taxon>Bosea</taxon>
    </lineage>
</organism>
<dbReference type="PANTHER" id="PTHR43107">
    <property type="entry name" value="LONG-CHAIN FATTY ACID TRANSPORT PROTEIN"/>
    <property type="match status" value="1"/>
</dbReference>
<dbReference type="SUPFAM" id="SSF56801">
    <property type="entry name" value="Acetyl-CoA synthetase-like"/>
    <property type="match status" value="1"/>
</dbReference>
<dbReference type="EMBL" id="CP017147">
    <property type="protein sequence ID" value="AOO81445.1"/>
    <property type="molecule type" value="Genomic_DNA"/>
</dbReference>
<feature type="domain" description="AMP-dependent synthetase/ligase" evidence="5">
    <location>
        <begin position="18"/>
        <end position="369"/>
    </location>
</feature>
<dbReference type="GO" id="GO:0004467">
    <property type="term" value="F:long-chain fatty acid-CoA ligase activity"/>
    <property type="evidence" value="ECO:0007669"/>
    <property type="project" value="TreeGrafter"/>
</dbReference>
<evidence type="ECO:0000259" key="6">
    <source>
        <dbReference type="Pfam" id="PF13193"/>
    </source>
</evidence>
<evidence type="ECO:0000256" key="4">
    <source>
        <dbReference type="ARBA" id="ARBA00022840"/>
    </source>
</evidence>
<dbReference type="InterPro" id="IPR025110">
    <property type="entry name" value="AMP-bd_C"/>
</dbReference>
<dbReference type="GO" id="GO:0005324">
    <property type="term" value="F:long-chain fatty acid transmembrane transporter activity"/>
    <property type="evidence" value="ECO:0007669"/>
    <property type="project" value="TreeGrafter"/>
</dbReference>
<dbReference type="KEGG" id="bvv:BHK69_14160"/>
<dbReference type="Gene3D" id="3.40.50.12780">
    <property type="entry name" value="N-terminal domain of ligase-like"/>
    <property type="match status" value="1"/>
</dbReference>
<dbReference type="Proteomes" id="UP000094969">
    <property type="component" value="Chromosome"/>
</dbReference>
<dbReference type="PANTHER" id="PTHR43107:SF15">
    <property type="entry name" value="FATTY ACID TRANSPORT PROTEIN 3, ISOFORM A"/>
    <property type="match status" value="1"/>
</dbReference>
<feature type="domain" description="AMP-binding enzyme C-terminal" evidence="6">
    <location>
        <begin position="420"/>
        <end position="493"/>
    </location>
</feature>
<dbReference type="STRING" id="1526658.BHK69_14160"/>
<keyword evidence="2" id="KW-0436">Ligase</keyword>
<dbReference type="AlphaFoldDB" id="A0A1D7U250"/>
<evidence type="ECO:0000259" key="5">
    <source>
        <dbReference type="Pfam" id="PF00501"/>
    </source>
</evidence>
<dbReference type="Gene3D" id="3.30.300.30">
    <property type="match status" value="1"/>
</dbReference>
<dbReference type="InterPro" id="IPR000873">
    <property type="entry name" value="AMP-dep_synth/lig_dom"/>
</dbReference>
<dbReference type="GO" id="GO:0005524">
    <property type="term" value="F:ATP binding"/>
    <property type="evidence" value="ECO:0007669"/>
    <property type="project" value="UniProtKB-KW"/>
</dbReference>
<dbReference type="OrthoDB" id="7315605at2"/>
<dbReference type="InterPro" id="IPR045851">
    <property type="entry name" value="AMP-bd_C_sf"/>
</dbReference>
<keyword evidence="8" id="KW-1185">Reference proteome</keyword>
<dbReference type="PROSITE" id="PS00455">
    <property type="entry name" value="AMP_BINDING"/>
    <property type="match status" value="1"/>
</dbReference>
<dbReference type="RefSeq" id="WP_069690659.1">
    <property type="nucleotide sequence ID" value="NZ_CP017147.1"/>
</dbReference>
<dbReference type="GO" id="GO:0005886">
    <property type="term" value="C:plasma membrane"/>
    <property type="evidence" value="ECO:0007669"/>
    <property type="project" value="TreeGrafter"/>
</dbReference>
<accession>A0A1D7U250</accession>
<dbReference type="Pfam" id="PF13193">
    <property type="entry name" value="AMP-binding_C"/>
    <property type="match status" value="1"/>
</dbReference>